<dbReference type="Pfam" id="PF00400">
    <property type="entry name" value="WD40"/>
    <property type="match status" value="2"/>
</dbReference>
<proteinExistence type="inferred from homology"/>
<evidence type="ECO:0000256" key="5">
    <source>
        <dbReference type="SAM" id="MobiDB-lite"/>
    </source>
</evidence>
<gene>
    <name evidence="6" type="ORF">AB675_8661</name>
</gene>
<dbReference type="PROSITE" id="PS50294">
    <property type="entry name" value="WD_REPEATS_REGION"/>
    <property type="match status" value="1"/>
</dbReference>
<name>A0A0N1HFW4_9EURO</name>
<evidence type="ECO:0000256" key="2">
    <source>
        <dbReference type="ARBA" id="ARBA00022737"/>
    </source>
</evidence>
<dbReference type="InterPro" id="IPR040132">
    <property type="entry name" value="Tex1/THOC3"/>
</dbReference>
<dbReference type="Proteomes" id="UP000038010">
    <property type="component" value="Unassembled WGS sequence"/>
</dbReference>
<reference evidence="6 7" key="1">
    <citation type="submission" date="2015-06" db="EMBL/GenBank/DDBJ databases">
        <title>Draft genome of the ant-associated black yeast Phialophora attae CBS 131958.</title>
        <authorList>
            <person name="Moreno L.F."/>
            <person name="Stielow B.J."/>
            <person name="de Hoog S."/>
            <person name="Vicente V.A."/>
            <person name="Weiss V.A."/>
            <person name="de Vries M."/>
            <person name="Cruz L.M."/>
            <person name="Souza E.M."/>
        </authorList>
    </citation>
    <scope>NUCLEOTIDE SEQUENCE [LARGE SCALE GENOMIC DNA]</scope>
    <source>
        <strain evidence="6 7">CBS 131958</strain>
    </source>
</reference>
<dbReference type="GeneID" id="28741006"/>
<feature type="repeat" description="WD" evidence="4">
    <location>
        <begin position="35"/>
        <end position="67"/>
    </location>
</feature>
<dbReference type="GO" id="GO:0006406">
    <property type="term" value="P:mRNA export from nucleus"/>
    <property type="evidence" value="ECO:0007669"/>
    <property type="project" value="InterPro"/>
</dbReference>
<evidence type="ECO:0000313" key="6">
    <source>
        <dbReference type="EMBL" id="KPI44337.1"/>
    </source>
</evidence>
<evidence type="ECO:0000256" key="4">
    <source>
        <dbReference type="PROSITE-ProRule" id="PRU00221"/>
    </source>
</evidence>
<keyword evidence="7" id="KW-1185">Reference proteome</keyword>
<dbReference type="InterPro" id="IPR001680">
    <property type="entry name" value="WD40_rpt"/>
</dbReference>
<feature type="compositionally biased region" description="Polar residues" evidence="5">
    <location>
        <begin position="162"/>
        <end position="172"/>
    </location>
</feature>
<accession>A0A0N1HFW4</accession>
<dbReference type="EMBL" id="LFJN01000003">
    <property type="protein sequence ID" value="KPI44337.1"/>
    <property type="molecule type" value="Genomic_DNA"/>
</dbReference>
<dbReference type="InterPro" id="IPR036322">
    <property type="entry name" value="WD40_repeat_dom_sf"/>
</dbReference>
<feature type="repeat" description="WD" evidence="4">
    <location>
        <begin position="200"/>
        <end position="235"/>
    </location>
</feature>
<evidence type="ECO:0000313" key="7">
    <source>
        <dbReference type="Proteomes" id="UP000038010"/>
    </source>
</evidence>
<dbReference type="GO" id="GO:0000445">
    <property type="term" value="C:THO complex part of transcription export complex"/>
    <property type="evidence" value="ECO:0007669"/>
    <property type="project" value="TreeGrafter"/>
</dbReference>
<dbReference type="VEuPathDB" id="FungiDB:AB675_8661"/>
<dbReference type="RefSeq" id="XP_018004300.1">
    <property type="nucleotide sequence ID" value="XM_018149126.1"/>
</dbReference>
<dbReference type="PROSITE" id="PS50082">
    <property type="entry name" value="WD_REPEATS_2"/>
    <property type="match status" value="2"/>
</dbReference>
<dbReference type="STRING" id="1664694.A0A0N1HFW4"/>
<dbReference type="AlphaFoldDB" id="A0A0N1HFW4"/>
<keyword evidence="2" id="KW-0677">Repeat</keyword>
<comment type="similarity">
    <text evidence="3">Belongs to the THOC3 family.</text>
</comment>
<dbReference type="Gene3D" id="2.130.10.10">
    <property type="entry name" value="YVTN repeat-like/Quinoprotein amine dehydrogenase"/>
    <property type="match status" value="2"/>
</dbReference>
<evidence type="ECO:0000256" key="3">
    <source>
        <dbReference type="ARBA" id="ARBA00046343"/>
    </source>
</evidence>
<dbReference type="SMART" id="SM00320">
    <property type="entry name" value="WD40"/>
    <property type="match status" value="6"/>
</dbReference>
<organism evidence="6 7">
    <name type="scientific">Cyphellophora attinorum</name>
    <dbReference type="NCBI Taxonomy" id="1664694"/>
    <lineage>
        <taxon>Eukaryota</taxon>
        <taxon>Fungi</taxon>
        <taxon>Dikarya</taxon>
        <taxon>Ascomycota</taxon>
        <taxon>Pezizomycotina</taxon>
        <taxon>Eurotiomycetes</taxon>
        <taxon>Chaetothyriomycetidae</taxon>
        <taxon>Chaetothyriales</taxon>
        <taxon>Cyphellophoraceae</taxon>
        <taxon>Cyphellophora</taxon>
    </lineage>
</organism>
<dbReference type="PANTHER" id="PTHR22839:SF0">
    <property type="entry name" value="THO COMPLEX SUBUNIT 3"/>
    <property type="match status" value="1"/>
</dbReference>
<dbReference type="InterPro" id="IPR015943">
    <property type="entry name" value="WD40/YVTN_repeat-like_dom_sf"/>
</dbReference>
<dbReference type="OrthoDB" id="340259at2759"/>
<dbReference type="PANTHER" id="PTHR22839">
    <property type="entry name" value="THO COMPLEX SUBUNIT 3 THO3"/>
    <property type="match status" value="1"/>
</dbReference>
<feature type="region of interest" description="Disordered" evidence="5">
    <location>
        <begin position="147"/>
        <end position="173"/>
    </location>
</feature>
<comment type="caution">
    <text evidence="6">The sequence shown here is derived from an EMBL/GenBank/DDBJ whole genome shotgun (WGS) entry which is preliminary data.</text>
</comment>
<evidence type="ECO:0000256" key="1">
    <source>
        <dbReference type="ARBA" id="ARBA00022574"/>
    </source>
</evidence>
<protein>
    <submittedName>
        <fullName evidence="6">THO complex subunit 3</fullName>
    </submittedName>
</protein>
<dbReference type="SUPFAM" id="SSF50978">
    <property type="entry name" value="WD40 repeat-like"/>
    <property type="match status" value="1"/>
</dbReference>
<keyword evidence="1 4" id="KW-0853">WD repeat</keyword>
<sequence length="344" mass="36863">MAPIRKPVGRDKFGAQFGAFKTQVYNDPPRVSHRTISWNASGGLVATGANDKTIRIWNPERASTKSQTELRGHSHSPDKVLFNPVREFELASCSSDGVRFWDTRSRACISKLAVDGDPFTLTWSSDGSVSWLAPRSDDNLIPIETRSPSTPTLLPSHKQDRQTNQTTFSNAYPPSDLLITQGDGTIKILDYPSFHPIHSLSAHTSSCLAIAYSPAGNYVAVGGSDAMISLWDTKTWVCRRTVSSASSGPIRGLSWSWDGRYIVGASEEVTSSGGAVGGGGGEAQGLEIYHAESGEVVHTVPTGGAGIPAVAWHPSRYWLAYTVVDETRSKAGGSGLRIVSGPSM</sequence>